<accession>A0ABD3BEW6</accession>
<evidence type="ECO:0000313" key="4">
    <source>
        <dbReference type="Proteomes" id="UP001632038"/>
    </source>
</evidence>
<feature type="region of interest" description="Disordered" evidence="1">
    <location>
        <begin position="238"/>
        <end position="283"/>
    </location>
</feature>
<organism evidence="3 4">
    <name type="scientific">Castilleja foliolosa</name>
    <dbReference type="NCBI Taxonomy" id="1961234"/>
    <lineage>
        <taxon>Eukaryota</taxon>
        <taxon>Viridiplantae</taxon>
        <taxon>Streptophyta</taxon>
        <taxon>Embryophyta</taxon>
        <taxon>Tracheophyta</taxon>
        <taxon>Spermatophyta</taxon>
        <taxon>Magnoliopsida</taxon>
        <taxon>eudicotyledons</taxon>
        <taxon>Gunneridae</taxon>
        <taxon>Pentapetalae</taxon>
        <taxon>asterids</taxon>
        <taxon>lamiids</taxon>
        <taxon>Lamiales</taxon>
        <taxon>Orobanchaceae</taxon>
        <taxon>Pedicularideae</taxon>
        <taxon>Castillejinae</taxon>
        <taxon>Castilleja</taxon>
    </lineage>
</organism>
<dbReference type="AlphaFoldDB" id="A0ABD3BEW6"/>
<dbReference type="SUPFAM" id="SSF50249">
    <property type="entry name" value="Nucleic acid-binding proteins"/>
    <property type="match status" value="1"/>
</dbReference>
<feature type="domain" description="Replication factor A C-terminal" evidence="2">
    <location>
        <begin position="38"/>
        <end position="128"/>
    </location>
</feature>
<gene>
    <name evidence="3" type="ORF">CASFOL_040230</name>
</gene>
<evidence type="ECO:0000256" key="1">
    <source>
        <dbReference type="SAM" id="MobiDB-lite"/>
    </source>
</evidence>
<keyword evidence="4" id="KW-1185">Reference proteome</keyword>
<dbReference type="Pfam" id="PF08646">
    <property type="entry name" value="Rep_fac-A_C"/>
    <property type="match status" value="1"/>
</dbReference>
<evidence type="ECO:0000313" key="3">
    <source>
        <dbReference type="EMBL" id="KAL3615936.1"/>
    </source>
</evidence>
<dbReference type="InterPro" id="IPR012340">
    <property type="entry name" value="NA-bd_OB-fold"/>
</dbReference>
<dbReference type="InterPro" id="IPR013955">
    <property type="entry name" value="Rep_factor-A_C"/>
</dbReference>
<name>A0ABD3BEW6_9LAMI</name>
<evidence type="ECO:0000259" key="2">
    <source>
        <dbReference type="Pfam" id="PF08646"/>
    </source>
</evidence>
<protein>
    <recommendedName>
        <fullName evidence="2">Replication factor A C-terminal domain-containing protein</fullName>
    </recommendedName>
</protein>
<sequence>MNNKSIGTTIMCISYKDTINGFRSNYLKERHEDAKYWVEGTIVGVDTNKEFWYLSCKICTRKIEKVVGTLNCAHCQEMTYIDIYRYSVEVKFVDESGRATLVLCDQACTKLIGKDARDVVALQGESVKTLPISVELDIVGRKGLFEVIVTPDNNDAERFEVSRLTLDKEILDIYRDKYCFYQESSPDHPSFPNDSTYTSPDDLDIGYSSADQAFVVCDEEAEEQEALNVVEVEVSTDQENMTAAPGCIASEGTEATIKEPSGSNHPDASPAFKKRKMDEADQK</sequence>
<dbReference type="EMBL" id="JAVIJP010000099">
    <property type="protein sequence ID" value="KAL3615936.1"/>
    <property type="molecule type" value="Genomic_DNA"/>
</dbReference>
<comment type="caution">
    <text evidence="3">The sequence shown here is derived from an EMBL/GenBank/DDBJ whole genome shotgun (WGS) entry which is preliminary data.</text>
</comment>
<dbReference type="Proteomes" id="UP001632038">
    <property type="component" value="Unassembled WGS sequence"/>
</dbReference>
<dbReference type="Gene3D" id="2.40.50.140">
    <property type="entry name" value="Nucleic acid-binding proteins"/>
    <property type="match status" value="1"/>
</dbReference>
<proteinExistence type="predicted"/>
<reference evidence="4" key="1">
    <citation type="journal article" date="2024" name="IScience">
        <title>Strigolactones Initiate the Formation of Haustorium-like Structures in Castilleja.</title>
        <authorList>
            <person name="Buerger M."/>
            <person name="Peterson D."/>
            <person name="Chory J."/>
        </authorList>
    </citation>
    <scope>NUCLEOTIDE SEQUENCE [LARGE SCALE GENOMIC DNA]</scope>
</reference>